<evidence type="ECO:0000256" key="5">
    <source>
        <dbReference type="ARBA" id="ARBA00006045"/>
    </source>
</evidence>
<evidence type="ECO:0000256" key="12">
    <source>
        <dbReference type="ARBA" id="ARBA00023242"/>
    </source>
</evidence>
<dbReference type="Gene3D" id="3.60.21.10">
    <property type="match status" value="1"/>
</dbReference>
<proteinExistence type="inferred from homology"/>
<keyword evidence="16" id="KW-1185">Reference proteome</keyword>
<feature type="region of interest" description="Disordered" evidence="13">
    <location>
        <begin position="249"/>
        <end position="284"/>
    </location>
</feature>
<evidence type="ECO:0000256" key="13">
    <source>
        <dbReference type="SAM" id="MobiDB-lite"/>
    </source>
</evidence>
<name>A0A0C3LD15_9AGAM</name>
<dbReference type="GO" id="GO:0000398">
    <property type="term" value="P:mRNA splicing, via spliceosome"/>
    <property type="evidence" value="ECO:0007669"/>
    <property type="project" value="TreeGrafter"/>
</dbReference>
<dbReference type="PANTHER" id="PTHR12849">
    <property type="entry name" value="RNA LARIAT DEBRANCHING ENZYME"/>
    <property type="match status" value="1"/>
</dbReference>
<evidence type="ECO:0000256" key="10">
    <source>
        <dbReference type="ARBA" id="ARBA00023004"/>
    </source>
</evidence>
<evidence type="ECO:0000256" key="4">
    <source>
        <dbReference type="ARBA" id="ARBA00004123"/>
    </source>
</evidence>
<sequence>AVEGCCHGHLDDIYDRIEQLERQNGYQVDLVLICGDFQAMRTEADLSCMAVPRKYLAMGDFPKYYTGEKVAPILTIIIGGNHEASNYMWELYHGGFLAPNMYYLGAAGVVQFNGIRIAGLSGIYKFHDYKIGHYETLPYDQGSMRSIYHVRQYDVQRILQLSPVDICLSHDWPQYMERHGNYNALMRRKPHFRSDAETGRLGSPPLLEVLKKVRPSWWFSGHMHVKYEATFKHDDQVVVKEANPDEIQIDFDDDDEAPPQEQSEPGPEVSPPQPSSSAIPSRPGASETKFLALDKCLPKKDYLEIIDFPAPLNNDPPKFTFDTEWLGIVRATNQYFSRTKRQQSLPADNVLRPLIEENIRWVKDNIGDDKDIAEVQAFSMTSPGPDPAFQDDRLPQPISYTNPQTVAFCEMLGIPNNVN</sequence>
<evidence type="ECO:0000256" key="1">
    <source>
        <dbReference type="ARBA" id="ARBA00001936"/>
    </source>
</evidence>
<keyword evidence="6" id="KW-0507">mRNA processing</keyword>
<evidence type="ECO:0000256" key="2">
    <source>
        <dbReference type="ARBA" id="ARBA00001947"/>
    </source>
</evidence>
<evidence type="ECO:0000256" key="3">
    <source>
        <dbReference type="ARBA" id="ARBA00001954"/>
    </source>
</evidence>
<dbReference type="GO" id="GO:0008419">
    <property type="term" value="F:RNA lariat debranching enzyme activity"/>
    <property type="evidence" value="ECO:0007669"/>
    <property type="project" value="TreeGrafter"/>
</dbReference>
<evidence type="ECO:0000313" key="16">
    <source>
        <dbReference type="Proteomes" id="UP000054248"/>
    </source>
</evidence>
<keyword evidence="11" id="KW-0464">Manganese</keyword>
<evidence type="ECO:0000259" key="14">
    <source>
        <dbReference type="SMART" id="SM01124"/>
    </source>
</evidence>
<keyword evidence="8" id="KW-0378">Hydrolase</keyword>
<keyword evidence="7" id="KW-0479">Metal-binding</keyword>
<protein>
    <recommendedName>
        <fullName evidence="14">Lariat debranching enzyme C-terminal domain-containing protein</fullName>
    </recommendedName>
</protein>
<feature type="domain" description="Lariat debranching enzyme C-terminal" evidence="14">
    <location>
        <begin position="279"/>
        <end position="418"/>
    </location>
</feature>
<keyword evidence="10" id="KW-0408">Iron</keyword>
<dbReference type="InterPro" id="IPR029052">
    <property type="entry name" value="Metallo-depent_PP-like"/>
</dbReference>
<dbReference type="PANTHER" id="PTHR12849:SF0">
    <property type="entry name" value="LARIAT DEBRANCHING ENZYME"/>
    <property type="match status" value="1"/>
</dbReference>
<dbReference type="InterPro" id="IPR041816">
    <property type="entry name" value="Dbr1_N"/>
</dbReference>
<organism evidence="15 16">
    <name type="scientific">Tulasnella calospora MUT 4182</name>
    <dbReference type="NCBI Taxonomy" id="1051891"/>
    <lineage>
        <taxon>Eukaryota</taxon>
        <taxon>Fungi</taxon>
        <taxon>Dikarya</taxon>
        <taxon>Basidiomycota</taxon>
        <taxon>Agaricomycotina</taxon>
        <taxon>Agaricomycetes</taxon>
        <taxon>Cantharellales</taxon>
        <taxon>Tulasnellaceae</taxon>
        <taxon>Tulasnella</taxon>
    </lineage>
</organism>
<comment type="cofactor">
    <cofactor evidence="3">
        <name>Fe(2+)</name>
        <dbReference type="ChEBI" id="CHEBI:29033"/>
    </cofactor>
</comment>
<gene>
    <name evidence="15" type="ORF">M407DRAFT_67570</name>
</gene>
<evidence type="ECO:0000256" key="6">
    <source>
        <dbReference type="ARBA" id="ARBA00022664"/>
    </source>
</evidence>
<dbReference type="HOGENOM" id="CLU_005893_1_0_1"/>
<dbReference type="AlphaFoldDB" id="A0A0C3LD15"/>
<dbReference type="InterPro" id="IPR004843">
    <property type="entry name" value="Calcineurin-like_PHP"/>
</dbReference>
<comment type="cofactor">
    <cofactor evidence="2">
        <name>Zn(2+)</name>
        <dbReference type="ChEBI" id="CHEBI:29105"/>
    </cofactor>
</comment>
<comment type="subcellular location">
    <subcellularLocation>
        <location evidence="4">Nucleus</location>
    </subcellularLocation>
</comment>
<dbReference type="FunFam" id="3.60.21.10:FF:000035">
    <property type="entry name" value="Lariat debranching enzyme"/>
    <property type="match status" value="1"/>
</dbReference>
<dbReference type="OrthoDB" id="407609at2759"/>
<reference evidence="15 16" key="1">
    <citation type="submission" date="2014-04" db="EMBL/GenBank/DDBJ databases">
        <authorList>
            <consortium name="DOE Joint Genome Institute"/>
            <person name="Kuo A."/>
            <person name="Girlanda M."/>
            <person name="Perotto S."/>
            <person name="Kohler A."/>
            <person name="Nagy L.G."/>
            <person name="Floudas D."/>
            <person name="Copeland A."/>
            <person name="Barry K.W."/>
            <person name="Cichocki N."/>
            <person name="Veneault-Fourrey C."/>
            <person name="LaButti K."/>
            <person name="Lindquist E.A."/>
            <person name="Lipzen A."/>
            <person name="Lundell T."/>
            <person name="Morin E."/>
            <person name="Murat C."/>
            <person name="Sun H."/>
            <person name="Tunlid A."/>
            <person name="Henrissat B."/>
            <person name="Grigoriev I.V."/>
            <person name="Hibbett D.S."/>
            <person name="Martin F."/>
            <person name="Nordberg H.P."/>
            <person name="Cantor M.N."/>
            <person name="Hua S.X."/>
        </authorList>
    </citation>
    <scope>NUCLEOTIDE SEQUENCE [LARGE SCALE GENOMIC DNA]</scope>
    <source>
        <strain evidence="15 16">MUT 4182</strain>
    </source>
</reference>
<feature type="non-terminal residue" evidence="15">
    <location>
        <position position="1"/>
    </location>
</feature>
<evidence type="ECO:0000256" key="9">
    <source>
        <dbReference type="ARBA" id="ARBA00022833"/>
    </source>
</evidence>
<evidence type="ECO:0000256" key="7">
    <source>
        <dbReference type="ARBA" id="ARBA00022723"/>
    </source>
</evidence>
<dbReference type="SMART" id="SM01124">
    <property type="entry name" value="DBR1"/>
    <property type="match status" value="1"/>
</dbReference>
<dbReference type="Pfam" id="PF05011">
    <property type="entry name" value="DBR1"/>
    <property type="match status" value="1"/>
</dbReference>
<dbReference type="CDD" id="cd00844">
    <property type="entry name" value="MPP_Dbr1_N"/>
    <property type="match status" value="1"/>
</dbReference>
<keyword evidence="9" id="KW-0862">Zinc</keyword>
<dbReference type="Pfam" id="PF00149">
    <property type="entry name" value="Metallophos"/>
    <property type="match status" value="1"/>
</dbReference>
<reference evidence="16" key="2">
    <citation type="submission" date="2015-01" db="EMBL/GenBank/DDBJ databases">
        <title>Evolutionary Origins and Diversification of the Mycorrhizal Mutualists.</title>
        <authorList>
            <consortium name="DOE Joint Genome Institute"/>
            <consortium name="Mycorrhizal Genomics Consortium"/>
            <person name="Kohler A."/>
            <person name="Kuo A."/>
            <person name="Nagy L.G."/>
            <person name="Floudas D."/>
            <person name="Copeland A."/>
            <person name="Barry K.W."/>
            <person name="Cichocki N."/>
            <person name="Veneault-Fourrey C."/>
            <person name="LaButti K."/>
            <person name="Lindquist E.A."/>
            <person name="Lipzen A."/>
            <person name="Lundell T."/>
            <person name="Morin E."/>
            <person name="Murat C."/>
            <person name="Riley R."/>
            <person name="Ohm R."/>
            <person name="Sun H."/>
            <person name="Tunlid A."/>
            <person name="Henrissat B."/>
            <person name="Grigoriev I.V."/>
            <person name="Hibbett D.S."/>
            <person name="Martin F."/>
        </authorList>
    </citation>
    <scope>NUCLEOTIDE SEQUENCE [LARGE SCALE GENOMIC DNA]</scope>
    <source>
        <strain evidence="16">MUT 4182</strain>
    </source>
</reference>
<accession>A0A0C3LD15</accession>
<dbReference type="GO" id="GO:0005634">
    <property type="term" value="C:nucleus"/>
    <property type="evidence" value="ECO:0007669"/>
    <property type="project" value="UniProtKB-SubCell"/>
</dbReference>
<evidence type="ECO:0000313" key="15">
    <source>
        <dbReference type="EMBL" id="KIO31803.1"/>
    </source>
</evidence>
<dbReference type="SUPFAM" id="SSF56300">
    <property type="entry name" value="Metallo-dependent phosphatases"/>
    <property type="match status" value="1"/>
</dbReference>
<dbReference type="STRING" id="1051891.A0A0C3LD15"/>
<dbReference type="EMBL" id="KN822960">
    <property type="protein sequence ID" value="KIO31803.1"/>
    <property type="molecule type" value="Genomic_DNA"/>
</dbReference>
<dbReference type="Proteomes" id="UP000054248">
    <property type="component" value="Unassembled WGS sequence"/>
</dbReference>
<feature type="compositionally biased region" description="Acidic residues" evidence="13">
    <location>
        <begin position="249"/>
        <end position="258"/>
    </location>
</feature>
<dbReference type="InterPro" id="IPR007708">
    <property type="entry name" value="DBR1_C"/>
</dbReference>
<evidence type="ECO:0000256" key="11">
    <source>
        <dbReference type="ARBA" id="ARBA00023211"/>
    </source>
</evidence>
<evidence type="ECO:0000256" key="8">
    <source>
        <dbReference type="ARBA" id="ARBA00022801"/>
    </source>
</evidence>
<dbReference type="GO" id="GO:0046872">
    <property type="term" value="F:metal ion binding"/>
    <property type="evidence" value="ECO:0007669"/>
    <property type="project" value="UniProtKB-KW"/>
</dbReference>
<comment type="cofactor">
    <cofactor evidence="1">
        <name>Mn(2+)</name>
        <dbReference type="ChEBI" id="CHEBI:29035"/>
    </cofactor>
</comment>
<keyword evidence="12" id="KW-0539">Nucleus</keyword>
<comment type="similarity">
    <text evidence="5">Belongs to the lariat debranching enzyme family.</text>
</comment>